<accession>A0AAV8PNQ4</accession>
<proteinExistence type="predicted"/>
<keyword evidence="3" id="KW-1185">Reference proteome</keyword>
<evidence type="ECO:0000256" key="1">
    <source>
        <dbReference type="SAM" id="MobiDB-lite"/>
    </source>
</evidence>
<dbReference type="EMBL" id="JAQQAF010000009">
    <property type="protein sequence ID" value="KAJ8460021.1"/>
    <property type="molecule type" value="Genomic_DNA"/>
</dbReference>
<protein>
    <submittedName>
        <fullName evidence="2">Uncharacterized protein</fullName>
    </submittedName>
</protein>
<dbReference type="Proteomes" id="UP001222027">
    <property type="component" value="Unassembled WGS sequence"/>
</dbReference>
<comment type="caution">
    <text evidence="2">The sequence shown here is derived from an EMBL/GenBank/DDBJ whole genome shotgun (WGS) entry which is preliminary data.</text>
</comment>
<evidence type="ECO:0000313" key="2">
    <source>
        <dbReference type="EMBL" id="KAJ8460021.1"/>
    </source>
</evidence>
<evidence type="ECO:0000313" key="3">
    <source>
        <dbReference type="Proteomes" id="UP001222027"/>
    </source>
</evidence>
<reference evidence="2 3" key="1">
    <citation type="submission" date="2022-12" db="EMBL/GenBank/DDBJ databases">
        <title>Chromosome-scale assembly of the Ensete ventricosum genome.</title>
        <authorList>
            <person name="Dussert Y."/>
            <person name="Stocks J."/>
            <person name="Wendawek A."/>
            <person name="Woldeyes F."/>
            <person name="Nichols R.A."/>
            <person name="Borrell J.S."/>
        </authorList>
    </citation>
    <scope>NUCLEOTIDE SEQUENCE [LARGE SCALE GENOMIC DNA]</scope>
    <source>
        <strain evidence="3">cv. Maze</strain>
        <tissue evidence="2">Seeds</tissue>
    </source>
</reference>
<dbReference type="AlphaFoldDB" id="A0AAV8PNQ4"/>
<gene>
    <name evidence="2" type="ORF">OPV22_032947</name>
</gene>
<sequence length="109" mass="12461">MRKRVCTELLLRLLRLRRNCKDGRETAEAAEGSGAHGGGRRRKEHLKFKRQRRRQGPTWARYPMRPHNCPARDGLRAVGVRHAARGRPVVSAVTDALHSLTEQLRGYNT</sequence>
<feature type="compositionally biased region" description="Basic residues" evidence="1">
    <location>
        <begin position="38"/>
        <end position="55"/>
    </location>
</feature>
<organism evidence="2 3">
    <name type="scientific">Ensete ventricosum</name>
    <name type="common">Abyssinian banana</name>
    <name type="synonym">Musa ensete</name>
    <dbReference type="NCBI Taxonomy" id="4639"/>
    <lineage>
        <taxon>Eukaryota</taxon>
        <taxon>Viridiplantae</taxon>
        <taxon>Streptophyta</taxon>
        <taxon>Embryophyta</taxon>
        <taxon>Tracheophyta</taxon>
        <taxon>Spermatophyta</taxon>
        <taxon>Magnoliopsida</taxon>
        <taxon>Liliopsida</taxon>
        <taxon>Zingiberales</taxon>
        <taxon>Musaceae</taxon>
        <taxon>Ensete</taxon>
    </lineage>
</organism>
<name>A0AAV8PNQ4_ENSVE</name>
<feature type="region of interest" description="Disordered" evidence="1">
    <location>
        <begin position="23"/>
        <end position="67"/>
    </location>
</feature>